<keyword evidence="6" id="KW-1185">Reference proteome</keyword>
<sequence length="92" mass="10101">MGESGTALFPAGLSDVAICFRRRDDVRRVLGRAHFDLTSATATEQDSRVALALEARRGAQRCRQRPEEGHVVPAHPEGNEFSVDSLPADGWR</sequence>
<organism evidence="3 5">
    <name type="scientific">Janibacter hoylei PVAS-1</name>
    <dbReference type="NCBI Taxonomy" id="1210046"/>
    <lineage>
        <taxon>Bacteria</taxon>
        <taxon>Bacillati</taxon>
        <taxon>Actinomycetota</taxon>
        <taxon>Actinomycetes</taxon>
        <taxon>Micrococcales</taxon>
        <taxon>Intrasporangiaceae</taxon>
        <taxon>Janibacter</taxon>
    </lineage>
</organism>
<evidence type="ECO:0000313" key="6">
    <source>
        <dbReference type="Proteomes" id="UP000288711"/>
    </source>
</evidence>
<dbReference type="PATRIC" id="fig|1210046.3.peg.280"/>
<dbReference type="EMBL" id="PIPF01000007">
    <property type="protein sequence ID" value="RWU83663.1"/>
    <property type="molecule type" value="Genomic_DNA"/>
</dbReference>
<dbReference type="InterPro" id="IPR029068">
    <property type="entry name" value="Glyas_Bleomycin-R_OHBP_Dase"/>
</dbReference>
<dbReference type="Gene3D" id="3.10.180.10">
    <property type="entry name" value="2,3-Dihydroxybiphenyl 1,2-Dioxygenase, domain 1"/>
    <property type="match status" value="1"/>
</dbReference>
<evidence type="ECO:0000313" key="5">
    <source>
        <dbReference type="Proteomes" id="UP000004474"/>
    </source>
</evidence>
<dbReference type="InterPro" id="IPR041581">
    <property type="entry name" value="Glyoxalase_6"/>
</dbReference>
<dbReference type="EMBL" id="ALWX01000004">
    <property type="protein sequence ID" value="EKA62649.1"/>
    <property type="molecule type" value="Genomic_DNA"/>
</dbReference>
<dbReference type="STRING" id="1210046.B277_01414"/>
<feature type="region of interest" description="Disordered" evidence="1">
    <location>
        <begin position="60"/>
        <end position="92"/>
    </location>
</feature>
<evidence type="ECO:0000313" key="4">
    <source>
        <dbReference type="EMBL" id="RWU83663.1"/>
    </source>
</evidence>
<dbReference type="Pfam" id="PF18029">
    <property type="entry name" value="Glyoxalase_6"/>
    <property type="match status" value="1"/>
</dbReference>
<evidence type="ECO:0000256" key="1">
    <source>
        <dbReference type="SAM" id="MobiDB-lite"/>
    </source>
</evidence>
<accession>K1E1T6</accession>
<dbReference type="AlphaFoldDB" id="K1E1T6"/>
<protein>
    <recommendedName>
        <fullName evidence="2">Glyoxalase-like domain-containing protein</fullName>
    </recommendedName>
</protein>
<gene>
    <name evidence="3" type="ORF">B277_01414</name>
    <name evidence="4" type="ORF">CWN80_07840</name>
</gene>
<dbReference type="Proteomes" id="UP000004474">
    <property type="component" value="Unassembled WGS sequence"/>
</dbReference>
<reference evidence="3 5" key="2">
    <citation type="journal article" date="2012" name="J. Bacteriol.">
        <title>Genome Sequence of Janibacter hoylei MTCC8307, Isolated from the Stratospheric Air.</title>
        <authorList>
            <person name="Pawar S.P."/>
            <person name="Dhotre D.P."/>
            <person name="Shetty S.A."/>
            <person name="Chowdhury S.P."/>
            <person name="Chaudhari B.L."/>
            <person name="Shouche Y.S."/>
        </authorList>
    </citation>
    <scope>NUCLEOTIDE SEQUENCE [LARGE SCALE GENOMIC DNA]</scope>
    <source>
        <strain evidence="3 5">PVAS-1</strain>
    </source>
</reference>
<dbReference type="Proteomes" id="UP000288711">
    <property type="component" value="Unassembled WGS sequence"/>
</dbReference>
<evidence type="ECO:0000259" key="2">
    <source>
        <dbReference type="Pfam" id="PF18029"/>
    </source>
</evidence>
<comment type="caution">
    <text evidence="3">The sequence shown here is derived from an EMBL/GenBank/DDBJ whole genome shotgun (WGS) entry which is preliminary data.</text>
</comment>
<evidence type="ECO:0000313" key="3">
    <source>
        <dbReference type="EMBL" id="EKA62649.1"/>
    </source>
</evidence>
<reference evidence="4 6" key="1">
    <citation type="journal article" date="2009" name="Int. J. Syst. Evol. Microbiol.">
        <title>Janibacter hoylei sp. nov., Bacillus isronensis sp. nov. and Bacillus aryabhattai sp. nov., isolated from cryotubes used for collecting air from the upper atmosphere.</title>
        <authorList>
            <person name="Shivaji S."/>
            <person name="Chaturvedi P."/>
            <person name="Begum Z."/>
            <person name="Pindi P.K."/>
            <person name="Manorama R."/>
            <person name="Padmanaban D.A."/>
            <person name="Shouche Y.S."/>
            <person name="Pawar S."/>
            <person name="Vaishampayan P."/>
            <person name="Dutt C.B."/>
            <person name="Datta G.N."/>
            <person name="Manchanda R.K."/>
            <person name="Rao U.R."/>
            <person name="Bhargava P.M."/>
            <person name="Narlikar J.V."/>
        </authorList>
    </citation>
    <scope>NUCLEOTIDE SEQUENCE [LARGE SCALE GENOMIC DNA]</scope>
    <source>
        <strain evidence="4 6">PVAS-1</strain>
    </source>
</reference>
<proteinExistence type="predicted"/>
<reference evidence="4" key="3">
    <citation type="submission" date="2017-11" db="EMBL/GenBank/DDBJ databases">
        <authorList>
            <person name="Seuylemezian A."/>
            <person name="Cooper K."/>
            <person name="Vaishampayan P."/>
        </authorList>
    </citation>
    <scope>NUCLEOTIDE SEQUENCE</scope>
    <source>
        <strain evidence="4">PVAS-1</strain>
    </source>
</reference>
<name>K1E1T6_9MICO</name>
<feature type="domain" description="Glyoxalase-like" evidence="2">
    <location>
        <begin position="7"/>
        <end position="83"/>
    </location>
</feature>